<name>A0A1F5VJH9_9BACT</name>
<feature type="transmembrane region" description="Helical" evidence="1">
    <location>
        <begin position="193"/>
        <end position="219"/>
    </location>
</feature>
<dbReference type="AlphaFoldDB" id="A0A1F5VJH9"/>
<protein>
    <submittedName>
        <fullName evidence="2">Uncharacterized protein</fullName>
    </submittedName>
</protein>
<proteinExistence type="predicted"/>
<keyword evidence="1" id="KW-1133">Transmembrane helix</keyword>
<reference evidence="2 3" key="1">
    <citation type="journal article" date="2016" name="Nat. Commun.">
        <title>Thousands of microbial genomes shed light on interconnected biogeochemical processes in an aquifer system.</title>
        <authorList>
            <person name="Anantharaman K."/>
            <person name="Brown C.T."/>
            <person name="Hug L.A."/>
            <person name="Sharon I."/>
            <person name="Castelle C.J."/>
            <person name="Probst A.J."/>
            <person name="Thomas B.C."/>
            <person name="Singh A."/>
            <person name="Wilkins M.J."/>
            <person name="Karaoz U."/>
            <person name="Brodie E.L."/>
            <person name="Williams K.H."/>
            <person name="Hubbard S.S."/>
            <person name="Banfield J.F."/>
        </authorList>
    </citation>
    <scope>NUCLEOTIDE SEQUENCE [LARGE SCALE GENOMIC DNA]</scope>
</reference>
<keyword evidence="1" id="KW-0812">Transmembrane</keyword>
<evidence type="ECO:0000313" key="2">
    <source>
        <dbReference type="EMBL" id="OGF63500.1"/>
    </source>
</evidence>
<accession>A0A1F5VJH9</accession>
<evidence type="ECO:0000313" key="3">
    <source>
        <dbReference type="Proteomes" id="UP000179251"/>
    </source>
</evidence>
<dbReference type="EMBL" id="MFHD01000002">
    <property type="protein sequence ID" value="OGF63500.1"/>
    <property type="molecule type" value="Genomic_DNA"/>
</dbReference>
<evidence type="ECO:0000256" key="1">
    <source>
        <dbReference type="SAM" id="Phobius"/>
    </source>
</evidence>
<dbReference type="STRING" id="1798325.A2834_01485"/>
<comment type="caution">
    <text evidence="2">The sequence shown here is derived from an EMBL/GenBank/DDBJ whole genome shotgun (WGS) entry which is preliminary data.</text>
</comment>
<dbReference type="Proteomes" id="UP000179251">
    <property type="component" value="Unassembled WGS sequence"/>
</dbReference>
<sequence length="269" mass="27209">MQLQKILATFLIFAVSLSFFYPFSEVKAAIPPIQPLTKPFGGKITKIQACMSPSGFILYIGPPVGGKFFLNPATSQIKSYGVIRPGICTLGYASPAPINCDKGNPSGIGGFSIGGLLGSAVAGGLVDANVVTMEMIEPGNIFGSQIMGVELVGPGGALFVGGDLGIQLAGLAEGLGGLLPGINIISSLASGNFLGAGLSLAGIFVPVIGPAISIASFIFSALGINFGKKPPSLGSAYPIIQIGTTQKPVPPGICPQIPFLEPAHAISTP</sequence>
<keyword evidence="1" id="KW-0472">Membrane</keyword>
<organism evidence="2 3">
    <name type="scientific">Candidatus Giovannonibacteria bacterium RIFCSPHIGHO2_01_FULL_45_23</name>
    <dbReference type="NCBI Taxonomy" id="1798325"/>
    <lineage>
        <taxon>Bacteria</taxon>
        <taxon>Candidatus Giovannoniibacteriota</taxon>
    </lineage>
</organism>
<gene>
    <name evidence="2" type="ORF">A2834_01485</name>
</gene>